<accession>A0A917B9L9</accession>
<dbReference type="PANTHER" id="PTHR36840">
    <property type="entry name" value="BLL5714 PROTEIN"/>
    <property type="match status" value="1"/>
</dbReference>
<feature type="transmembrane region" description="Helical" evidence="1">
    <location>
        <begin position="156"/>
        <end position="178"/>
    </location>
</feature>
<keyword evidence="1" id="KW-0812">Transmembrane</keyword>
<dbReference type="Pfam" id="PF06772">
    <property type="entry name" value="LtrA"/>
    <property type="match status" value="1"/>
</dbReference>
<organism evidence="2 3">
    <name type="scientific">Subtercola lobariae</name>
    <dbReference type="NCBI Taxonomy" id="1588641"/>
    <lineage>
        <taxon>Bacteria</taxon>
        <taxon>Bacillati</taxon>
        <taxon>Actinomycetota</taxon>
        <taxon>Actinomycetes</taxon>
        <taxon>Micrococcales</taxon>
        <taxon>Microbacteriaceae</taxon>
        <taxon>Subtercola</taxon>
    </lineage>
</organism>
<keyword evidence="1" id="KW-0472">Membrane</keyword>
<dbReference type="Proteomes" id="UP000598775">
    <property type="component" value="Unassembled WGS sequence"/>
</dbReference>
<dbReference type="InterPro" id="IPR010640">
    <property type="entry name" value="Low_temperature_requirement_A"/>
</dbReference>
<feature type="transmembrane region" description="Helical" evidence="1">
    <location>
        <begin position="43"/>
        <end position="64"/>
    </location>
</feature>
<gene>
    <name evidence="2" type="ORF">GCM10011399_27710</name>
</gene>
<feature type="transmembrane region" description="Helical" evidence="1">
    <location>
        <begin position="215"/>
        <end position="236"/>
    </location>
</feature>
<dbReference type="AlphaFoldDB" id="A0A917B9L9"/>
<keyword evidence="3" id="KW-1185">Reference proteome</keyword>
<dbReference type="RefSeq" id="WP_188679207.1">
    <property type="nucleotide sequence ID" value="NZ_BMGP01000005.1"/>
</dbReference>
<dbReference type="PANTHER" id="PTHR36840:SF1">
    <property type="entry name" value="BLL5714 PROTEIN"/>
    <property type="match status" value="1"/>
</dbReference>
<feature type="transmembrane region" description="Helical" evidence="1">
    <location>
        <begin position="76"/>
        <end position="96"/>
    </location>
</feature>
<sequence>MPHRLTSVVERASTVELLFDLVFVFTITQVTEVVVERADWAGIAQAALTMAVIWWMYDAYVWLGNQTETSNVAPRLGFIGAMTAFLLLAVAIPDAFGDSGLLFGFAYLAVVIIHFALFALLGEAGSARSILRVIPANLGGAALLIVAGFVTGPLDWVLFAAALAVMISTSFTGAPTGFDLSASHFIERHGLLMIIAFGETIVTVGVGAAHHPIDASLIVGVVLCVAVVAAMWWCYFAGDDERADKNFTSTAKRRRGLLALSAFGLDHYAMIFGVVLFSAGVGLSFANVFAVAPTEAAWLLAAGVALYLLAAARYRQELTLGPAAARYLGAVVVLAFALVGVVLPVWWELLGILAALTAVIVIDSRRR</sequence>
<keyword evidence="1" id="KW-1133">Transmembrane helix</keyword>
<evidence type="ECO:0000313" key="2">
    <source>
        <dbReference type="EMBL" id="GGF33068.1"/>
    </source>
</evidence>
<feature type="transmembrane region" description="Helical" evidence="1">
    <location>
        <begin position="102"/>
        <end position="121"/>
    </location>
</feature>
<feature type="transmembrane region" description="Helical" evidence="1">
    <location>
        <begin position="133"/>
        <end position="150"/>
    </location>
</feature>
<dbReference type="EMBL" id="BMGP01000005">
    <property type="protein sequence ID" value="GGF33068.1"/>
    <property type="molecule type" value="Genomic_DNA"/>
</dbReference>
<feature type="transmembrane region" description="Helical" evidence="1">
    <location>
        <begin position="257"/>
        <end position="290"/>
    </location>
</feature>
<evidence type="ECO:0000256" key="1">
    <source>
        <dbReference type="SAM" id="Phobius"/>
    </source>
</evidence>
<proteinExistence type="predicted"/>
<feature type="transmembrane region" description="Helical" evidence="1">
    <location>
        <begin position="324"/>
        <end position="343"/>
    </location>
</feature>
<reference evidence="2 3" key="1">
    <citation type="journal article" date="2014" name="Int. J. Syst. Evol. Microbiol.">
        <title>Complete genome sequence of Corynebacterium casei LMG S-19264T (=DSM 44701T), isolated from a smear-ripened cheese.</title>
        <authorList>
            <consortium name="US DOE Joint Genome Institute (JGI-PGF)"/>
            <person name="Walter F."/>
            <person name="Albersmeier A."/>
            <person name="Kalinowski J."/>
            <person name="Ruckert C."/>
        </authorList>
    </citation>
    <scope>NUCLEOTIDE SEQUENCE [LARGE SCALE GENOMIC DNA]</scope>
    <source>
        <strain evidence="2 3">CGMCC 1.12976</strain>
    </source>
</reference>
<feature type="transmembrane region" description="Helical" evidence="1">
    <location>
        <begin position="349"/>
        <end position="365"/>
    </location>
</feature>
<feature type="transmembrane region" description="Helical" evidence="1">
    <location>
        <begin position="190"/>
        <end position="209"/>
    </location>
</feature>
<evidence type="ECO:0008006" key="4">
    <source>
        <dbReference type="Google" id="ProtNLM"/>
    </source>
</evidence>
<protein>
    <recommendedName>
        <fullName evidence="4">Low temperature requirement protein A</fullName>
    </recommendedName>
</protein>
<name>A0A917B9L9_9MICO</name>
<evidence type="ECO:0000313" key="3">
    <source>
        <dbReference type="Proteomes" id="UP000598775"/>
    </source>
</evidence>
<feature type="transmembrane region" description="Helical" evidence="1">
    <location>
        <begin position="12"/>
        <end position="31"/>
    </location>
</feature>
<comment type="caution">
    <text evidence="2">The sequence shown here is derived from an EMBL/GenBank/DDBJ whole genome shotgun (WGS) entry which is preliminary data.</text>
</comment>
<feature type="transmembrane region" description="Helical" evidence="1">
    <location>
        <begin position="296"/>
        <end position="312"/>
    </location>
</feature>